<dbReference type="InterPro" id="IPR036397">
    <property type="entry name" value="RNaseH_sf"/>
</dbReference>
<sequence>SIYITHPQGNKETHSLAAGETCTNFRAEATALLAAIQILNDQQVSAKNIAVFSDSRSVLQAISSPRQDKLIQDIRQNISLLSKKSELVLQWIPAHCGIPGNEKADKLAKAGGSLTQHHPTQS</sequence>
<feature type="region of interest" description="Disordered" evidence="1">
    <location>
        <begin position="102"/>
        <end position="122"/>
    </location>
</feature>
<feature type="non-terminal residue" evidence="3">
    <location>
        <position position="122"/>
    </location>
</feature>
<name>A0A0B7BQX2_9EUPU</name>
<dbReference type="GO" id="GO:0004523">
    <property type="term" value="F:RNA-DNA hybrid ribonuclease activity"/>
    <property type="evidence" value="ECO:0007669"/>
    <property type="project" value="InterPro"/>
</dbReference>
<feature type="domain" description="RNase H type-1" evidence="2">
    <location>
        <begin position="1"/>
        <end position="113"/>
    </location>
</feature>
<evidence type="ECO:0000259" key="2">
    <source>
        <dbReference type="PROSITE" id="PS50879"/>
    </source>
</evidence>
<dbReference type="Gene3D" id="3.30.420.10">
    <property type="entry name" value="Ribonuclease H-like superfamily/Ribonuclease H"/>
    <property type="match status" value="1"/>
</dbReference>
<dbReference type="EMBL" id="HACG01047901">
    <property type="protein sequence ID" value="CEK94766.1"/>
    <property type="molecule type" value="Transcribed_RNA"/>
</dbReference>
<dbReference type="InterPro" id="IPR012337">
    <property type="entry name" value="RNaseH-like_sf"/>
</dbReference>
<proteinExistence type="predicted"/>
<organism evidence="3">
    <name type="scientific">Arion vulgaris</name>
    <dbReference type="NCBI Taxonomy" id="1028688"/>
    <lineage>
        <taxon>Eukaryota</taxon>
        <taxon>Metazoa</taxon>
        <taxon>Spiralia</taxon>
        <taxon>Lophotrochozoa</taxon>
        <taxon>Mollusca</taxon>
        <taxon>Gastropoda</taxon>
        <taxon>Heterobranchia</taxon>
        <taxon>Euthyneura</taxon>
        <taxon>Panpulmonata</taxon>
        <taxon>Eupulmonata</taxon>
        <taxon>Stylommatophora</taxon>
        <taxon>Helicina</taxon>
        <taxon>Arionoidea</taxon>
        <taxon>Arionidae</taxon>
        <taxon>Arion</taxon>
    </lineage>
</organism>
<reference evidence="3" key="1">
    <citation type="submission" date="2014-12" db="EMBL/GenBank/DDBJ databases">
        <title>Insight into the proteome of Arion vulgaris.</title>
        <authorList>
            <person name="Aradska J."/>
            <person name="Bulat T."/>
            <person name="Smidak R."/>
            <person name="Sarate P."/>
            <person name="Gangsoo J."/>
            <person name="Sialana F."/>
            <person name="Bilban M."/>
            <person name="Lubec G."/>
        </authorList>
    </citation>
    <scope>NUCLEOTIDE SEQUENCE</scope>
    <source>
        <tissue evidence="3">Skin</tissue>
    </source>
</reference>
<accession>A0A0B7BQX2</accession>
<dbReference type="PROSITE" id="PS50879">
    <property type="entry name" value="RNASE_H_1"/>
    <property type="match status" value="1"/>
</dbReference>
<dbReference type="CDD" id="cd09276">
    <property type="entry name" value="Rnase_HI_RT_non_LTR"/>
    <property type="match status" value="1"/>
</dbReference>
<dbReference type="Pfam" id="PF00075">
    <property type="entry name" value="RNase_H"/>
    <property type="match status" value="1"/>
</dbReference>
<dbReference type="SUPFAM" id="SSF53098">
    <property type="entry name" value="Ribonuclease H-like"/>
    <property type="match status" value="1"/>
</dbReference>
<feature type="non-terminal residue" evidence="3">
    <location>
        <position position="1"/>
    </location>
</feature>
<gene>
    <name evidence="3" type="primary">ORF203762</name>
</gene>
<evidence type="ECO:0000313" key="3">
    <source>
        <dbReference type="EMBL" id="CEK94766.1"/>
    </source>
</evidence>
<dbReference type="InterPro" id="IPR002156">
    <property type="entry name" value="RNaseH_domain"/>
</dbReference>
<evidence type="ECO:0000256" key="1">
    <source>
        <dbReference type="SAM" id="MobiDB-lite"/>
    </source>
</evidence>
<dbReference type="AlphaFoldDB" id="A0A0B7BQX2"/>
<dbReference type="GO" id="GO:0003676">
    <property type="term" value="F:nucleic acid binding"/>
    <property type="evidence" value="ECO:0007669"/>
    <property type="project" value="InterPro"/>
</dbReference>
<protein>
    <recommendedName>
        <fullName evidence="2">RNase H type-1 domain-containing protein</fullName>
    </recommendedName>
</protein>
<feature type="compositionally biased region" description="Polar residues" evidence="1">
    <location>
        <begin position="113"/>
        <end position="122"/>
    </location>
</feature>